<evidence type="ECO:0000313" key="2">
    <source>
        <dbReference type="Proteomes" id="UP001301388"/>
    </source>
</evidence>
<dbReference type="RefSeq" id="WP_323260688.1">
    <property type="nucleotide sequence ID" value="NZ_JAYGIE010000020.1"/>
</dbReference>
<comment type="caution">
    <text evidence="1">The sequence shown here is derived from an EMBL/GenBank/DDBJ whole genome shotgun (WGS) entry which is preliminary data.</text>
</comment>
<dbReference type="InterPro" id="IPR027417">
    <property type="entry name" value="P-loop_NTPase"/>
</dbReference>
<accession>A0ABU5TG50</accession>
<dbReference type="SUPFAM" id="SSF52540">
    <property type="entry name" value="P-loop containing nucleoside triphosphate hydrolases"/>
    <property type="match status" value="1"/>
</dbReference>
<dbReference type="Gene3D" id="3.40.50.300">
    <property type="entry name" value="P-loop containing nucleotide triphosphate hydrolases"/>
    <property type="match status" value="1"/>
</dbReference>
<proteinExistence type="predicted"/>
<reference evidence="1 2" key="1">
    <citation type="submission" date="2023-12" db="EMBL/GenBank/DDBJ databases">
        <title>Baltic Sea Cyanobacteria.</title>
        <authorList>
            <person name="Delbaje E."/>
            <person name="Fewer D.P."/>
            <person name="Shishido T.K."/>
        </authorList>
    </citation>
    <scope>NUCLEOTIDE SEQUENCE [LARGE SCALE GENOMIC DNA]</scope>
    <source>
        <strain evidence="1 2">UHCC 0370</strain>
    </source>
</reference>
<name>A0ABU5TG50_9CYAN</name>
<evidence type="ECO:0008006" key="3">
    <source>
        <dbReference type="Google" id="ProtNLM"/>
    </source>
</evidence>
<keyword evidence="2" id="KW-1185">Reference proteome</keyword>
<dbReference type="Proteomes" id="UP001301388">
    <property type="component" value="Unassembled WGS sequence"/>
</dbReference>
<gene>
    <name evidence="1" type="ORF">VB774_06370</name>
</gene>
<evidence type="ECO:0000313" key="1">
    <source>
        <dbReference type="EMBL" id="MEA5477242.1"/>
    </source>
</evidence>
<protein>
    <recommendedName>
        <fullName evidence="3">Thymidylate kinase</fullName>
    </recommendedName>
</protein>
<dbReference type="EMBL" id="JAYGIE010000020">
    <property type="protein sequence ID" value="MEA5477242.1"/>
    <property type="molecule type" value="Genomic_DNA"/>
</dbReference>
<sequence length="72" mass="8061">MIILIGGVDGAGKGETVNLLYGWIDPHYLETHAFGAASDEERERPELTTLTSLSTKGTYRHFIWVMVHPSHH</sequence>
<organism evidence="1 2">
    <name type="scientific">Pseudanabaena galeata UHCC 0370</name>
    <dbReference type="NCBI Taxonomy" id="3110310"/>
    <lineage>
        <taxon>Bacteria</taxon>
        <taxon>Bacillati</taxon>
        <taxon>Cyanobacteriota</taxon>
        <taxon>Cyanophyceae</taxon>
        <taxon>Pseudanabaenales</taxon>
        <taxon>Pseudanabaenaceae</taxon>
        <taxon>Pseudanabaena</taxon>
    </lineage>
</organism>